<accession>W7YHG5</accession>
<name>W7YHG5_9BACT</name>
<dbReference type="GO" id="GO:0046872">
    <property type="term" value="F:metal ion binding"/>
    <property type="evidence" value="ECO:0007669"/>
    <property type="project" value="UniProtKB-KW"/>
</dbReference>
<keyword evidence="2" id="KW-0170">Cobalt</keyword>
<dbReference type="eggNOG" id="COG4822">
    <property type="taxonomic scope" value="Bacteria"/>
</dbReference>
<gene>
    <name evidence="3" type="ORF">JCM21142_72579</name>
</gene>
<dbReference type="AlphaFoldDB" id="W7YHG5"/>
<proteinExistence type="predicted"/>
<reference evidence="3 4" key="1">
    <citation type="journal article" date="2014" name="Genome Announc.">
        <title>Draft Genome Sequence of Cytophaga fermentans JCM 21142T, a Facultative Anaerobe Isolated from Marine Mud.</title>
        <authorList>
            <person name="Starns D."/>
            <person name="Oshima K."/>
            <person name="Suda W."/>
            <person name="Iino T."/>
            <person name="Yuki M."/>
            <person name="Inoue J."/>
            <person name="Kitamura K."/>
            <person name="Iida T."/>
            <person name="Darby A."/>
            <person name="Hattori M."/>
            <person name="Ohkuma M."/>
        </authorList>
    </citation>
    <scope>NUCLEOTIDE SEQUENCE [LARGE SCALE GENOMIC DNA]</scope>
    <source>
        <strain evidence="3 4">JCM 21142</strain>
    </source>
</reference>
<dbReference type="SUPFAM" id="SSF53800">
    <property type="entry name" value="Chelatase"/>
    <property type="match status" value="1"/>
</dbReference>
<dbReference type="InterPro" id="IPR010388">
    <property type="entry name" value="Anaerobic_Co-chelatase"/>
</dbReference>
<dbReference type="EMBL" id="BAMD01000033">
    <property type="protein sequence ID" value="GAF03891.1"/>
    <property type="molecule type" value="Genomic_DNA"/>
</dbReference>
<dbReference type="STRING" id="869213.GCA_000517085_02245"/>
<keyword evidence="4" id="KW-1185">Reference proteome</keyword>
<dbReference type="Gene3D" id="3.40.50.1400">
    <property type="match status" value="2"/>
</dbReference>
<evidence type="ECO:0000313" key="3">
    <source>
        <dbReference type="EMBL" id="GAF03891.1"/>
    </source>
</evidence>
<comment type="caution">
    <text evidence="3">The sequence shown here is derived from an EMBL/GenBank/DDBJ whole genome shotgun (WGS) entry which is preliminary data.</text>
</comment>
<organism evidence="3 4">
    <name type="scientific">Saccharicrinis fermentans DSM 9555 = JCM 21142</name>
    <dbReference type="NCBI Taxonomy" id="869213"/>
    <lineage>
        <taxon>Bacteria</taxon>
        <taxon>Pseudomonadati</taxon>
        <taxon>Bacteroidota</taxon>
        <taxon>Bacteroidia</taxon>
        <taxon>Marinilabiliales</taxon>
        <taxon>Marinilabiliaceae</taxon>
        <taxon>Saccharicrinis</taxon>
    </lineage>
</organism>
<feature type="binding site" evidence="2">
    <location>
        <position position="146"/>
    </location>
    <ligand>
        <name>Co(2+)</name>
        <dbReference type="ChEBI" id="CHEBI:48828"/>
    </ligand>
</feature>
<dbReference type="Proteomes" id="UP000019402">
    <property type="component" value="Unassembled WGS sequence"/>
</dbReference>
<dbReference type="CDD" id="cd03412">
    <property type="entry name" value="CbiK_N"/>
    <property type="match status" value="1"/>
</dbReference>
<dbReference type="PIRSF" id="PIRSF033579">
    <property type="entry name" value="Anaer_Co_chel"/>
    <property type="match status" value="1"/>
</dbReference>
<protein>
    <submittedName>
        <fullName evidence="3">Sirohydrochlorin cobaltochelatase CbiKP</fullName>
    </submittedName>
</protein>
<evidence type="ECO:0000256" key="2">
    <source>
        <dbReference type="PIRSR" id="PIRSR033579-3"/>
    </source>
</evidence>
<dbReference type="CDD" id="cd03413">
    <property type="entry name" value="CbiK_C"/>
    <property type="match status" value="1"/>
</dbReference>
<dbReference type="GO" id="GO:0019251">
    <property type="term" value="P:anaerobic cobalamin biosynthetic process"/>
    <property type="evidence" value="ECO:0007669"/>
    <property type="project" value="InterPro"/>
</dbReference>
<sequence length="260" mass="29131">MQKGILLVAFGSSVPAANVALKNIHHEVERSFPGVMIRWAYTSAFIRKKLKRQGDEVDSPVIALSKMADEGCTHIAIQSLHTIPGLEYEYLLQTVKGIMDIPKGPVKVEVGRPLLYSHEDVERAVDAMMAHIPHRGEREGLVLMGHGTPHFSNVFYPALNYYFAQKTHTVFVATVEGFPTIQDIILKLKQQKIDKVYLMPFMSMAGGHVKNDMCGEHEGSWCTLLISAGFKVECIIKGTGELKEMVSIWLQHLKDAFERL</sequence>
<dbReference type="RefSeq" id="WP_052343155.1">
    <property type="nucleotide sequence ID" value="NZ_BAMD01000033.1"/>
</dbReference>
<evidence type="ECO:0000313" key="4">
    <source>
        <dbReference type="Proteomes" id="UP000019402"/>
    </source>
</evidence>
<feature type="binding site" evidence="2">
    <location>
        <position position="208"/>
    </location>
    <ligand>
        <name>Co(2+)</name>
        <dbReference type="ChEBI" id="CHEBI:48828"/>
    </ligand>
</feature>
<keyword evidence="2" id="KW-0479">Metal-binding</keyword>
<evidence type="ECO:0000256" key="1">
    <source>
        <dbReference type="PIRSR" id="PIRSR033579-1"/>
    </source>
</evidence>
<dbReference type="OrthoDB" id="9770331at2"/>
<dbReference type="GO" id="GO:0016852">
    <property type="term" value="F:sirohydrochlorin cobaltochelatase activity"/>
    <property type="evidence" value="ECO:0007669"/>
    <property type="project" value="InterPro"/>
</dbReference>
<feature type="active site" description="Proton acceptor" evidence="1">
    <location>
        <position position="146"/>
    </location>
</feature>
<dbReference type="Pfam" id="PF06180">
    <property type="entry name" value="CbiK"/>
    <property type="match status" value="1"/>
</dbReference>
<feature type="binding site" evidence="2">
    <location>
        <position position="176"/>
    </location>
    <ligand>
        <name>Co(2+)</name>
        <dbReference type="ChEBI" id="CHEBI:48828"/>
    </ligand>
</feature>